<dbReference type="GO" id="GO:0035435">
    <property type="term" value="P:phosphate ion transmembrane transport"/>
    <property type="evidence" value="ECO:0007669"/>
    <property type="project" value="InterPro"/>
</dbReference>
<comment type="subunit">
    <text evidence="3 7">The complex is composed of two ATP-binding proteins (PstB), two transmembrane proteins (PstC and PstA) and a solute-binding protein (PstS).</text>
</comment>
<dbReference type="Gene3D" id="3.40.190.10">
    <property type="entry name" value="Periplasmic binding protein-like II"/>
    <property type="match status" value="2"/>
</dbReference>
<evidence type="ECO:0000256" key="5">
    <source>
        <dbReference type="ARBA" id="ARBA00022448"/>
    </source>
</evidence>
<dbReference type="PANTHER" id="PTHR42996">
    <property type="entry name" value="PHOSPHATE-BINDING PROTEIN PSTS"/>
    <property type="match status" value="1"/>
</dbReference>
<dbReference type="Proteomes" id="UP000241074">
    <property type="component" value="Chromosome"/>
</dbReference>
<dbReference type="PANTHER" id="PTHR42996:SF1">
    <property type="entry name" value="PHOSPHATE-BINDING PROTEIN PSTS"/>
    <property type="match status" value="1"/>
</dbReference>
<name>A0A2P1PT52_9GAMM</name>
<evidence type="ECO:0000313" key="10">
    <source>
        <dbReference type="Proteomes" id="UP000241074"/>
    </source>
</evidence>
<comment type="similarity">
    <text evidence="2 7">Belongs to the PstS family.</text>
</comment>
<evidence type="ECO:0000313" key="9">
    <source>
        <dbReference type="EMBL" id="AVP98011.1"/>
    </source>
</evidence>
<dbReference type="AlphaFoldDB" id="A0A2P1PT52"/>
<dbReference type="PIRSF" id="PIRSF002756">
    <property type="entry name" value="PstS"/>
    <property type="match status" value="1"/>
</dbReference>
<evidence type="ECO:0000256" key="6">
    <source>
        <dbReference type="ARBA" id="ARBA00022592"/>
    </source>
</evidence>
<dbReference type="KEGG" id="xba:C7S18_12710"/>
<sequence>MGEVCRWQRARLAATATCPRISNALPAAGRHCGRLVKPDPFRVVVGRQCCRAAAAKRSAATASSTQTCSCHIAVISAAQNALILKWSNHMFAKQWLFAALTAIALNAPAHAANSITGAGASFVFPAMTKWSSEYKKATNNQINYQSIGSGGGIAQAKANTVAFGSSDAPLTPEDLAAHKLRQFPSVIGGVVPVVNLPGVNAGQLKLTGELLANMYLGKVATWDHADIKALNPGVTLPAKPIRLIYRSDGSGTTFNFVNYLSKLSPEWKTKVGEGTAVRWPGGFGGKGNEGVAAYVKQIQGSIGYVELSYALTNKLTYTSMKNADGEFVQPSFDSFVAAAESADWANAKDFYLVITNAPGKASWPIAATNFILMSESPKKVDDAKAAIEFFKWVYASGDESAKALGYVPLPDTLVAQIEQYWATNLKY</sequence>
<gene>
    <name evidence="9" type="primary">pstS</name>
    <name evidence="9" type="ORF">C7S18_12710</name>
</gene>
<dbReference type="GO" id="GO:0042301">
    <property type="term" value="F:phosphate ion binding"/>
    <property type="evidence" value="ECO:0007669"/>
    <property type="project" value="InterPro"/>
</dbReference>
<keyword evidence="6 7" id="KW-0592">Phosphate transport</keyword>
<dbReference type="OrthoDB" id="9801510at2"/>
<dbReference type="InterPro" id="IPR024370">
    <property type="entry name" value="PBP_domain"/>
</dbReference>
<dbReference type="SUPFAM" id="SSF53850">
    <property type="entry name" value="Periplasmic binding protein-like II"/>
    <property type="match status" value="1"/>
</dbReference>
<protein>
    <recommendedName>
        <fullName evidence="4 7">Phosphate-binding protein PstS</fullName>
    </recommendedName>
</protein>
<evidence type="ECO:0000259" key="8">
    <source>
        <dbReference type="Pfam" id="PF12849"/>
    </source>
</evidence>
<dbReference type="Pfam" id="PF12849">
    <property type="entry name" value="PBP_like_2"/>
    <property type="match status" value="1"/>
</dbReference>
<dbReference type="GO" id="GO:0043190">
    <property type="term" value="C:ATP-binding cassette (ABC) transporter complex"/>
    <property type="evidence" value="ECO:0007669"/>
    <property type="project" value="InterPro"/>
</dbReference>
<keyword evidence="10" id="KW-1185">Reference proteome</keyword>
<evidence type="ECO:0000256" key="3">
    <source>
        <dbReference type="ARBA" id="ARBA00011529"/>
    </source>
</evidence>
<evidence type="ECO:0000256" key="4">
    <source>
        <dbReference type="ARBA" id="ARBA00021889"/>
    </source>
</evidence>
<dbReference type="NCBIfam" id="NF008171">
    <property type="entry name" value="PRK10918.1"/>
    <property type="match status" value="1"/>
</dbReference>
<reference evidence="9 10" key="2">
    <citation type="submission" date="2018-03" db="EMBL/GenBank/DDBJ databases">
        <authorList>
            <person name="Keele B.F."/>
        </authorList>
    </citation>
    <scope>NUCLEOTIDE SEQUENCE [LARGE SCALE GENOMIC DNA]</scope>
    <source>
        <strain evidence="9 10">D13</strain>
    </source>
</reference>
<evidence type="ECO:0000256" key="7">
    <source>
        <dbReference type="PIRNR" id="PIRNR002756"/>
    </source>
</evidence>
<dbReference type="CDD" id="cd13565">
    <property type="entry name" value="PBP2_PstS"/>
    <property type="match status" value="1"/>
</dbReference>
<reference evidence="9 10" key="1">
    <citation type="submission" date="2018-03" db="EMBL/GenBank/DDBJ databases">
        <title>Ahniella affigens gen. nov., sp. nov., a gammaproteobacterium isolated from sandy soil near a stream.</title>
        <authorList>
            <person name="Ko Y."/>
            <person name="Kim J.-H."/>
        </authorList>
    </citation>
    <scope>NUCLEOTIDE SEQUENCE [LARGE SCALE GENOMIC DNA]</scope>
    <source>
        <strain evidence="9 10">D13</strain>
    </source>
</reference>
<organism evidence="9 10">
    <name type="scientific">Ahniella affigens</name>
    <dbReference type="NCBI Taxonomy" id="2021234"/>
    <lineage>
        <taxon>Bacteria</taxon>
        <taxon>Pseudomonadati</taxon>
        <taxon>Pseudomonadota</taxon>
        <taxon>Gammaproteobacteria</taxon>
        <taxon>Lysobacterales</taxon>
        <taxon>Rhodanobacteraceae</taxon>
        <taxon>Ahniella</taxon>
    </lineage>
</organism>
<accession>A0A2P1PT52</accession>
<comment type="function">
    <text evidence="1 7">Part of the ABC transporter complex PstSACB involved in phosphate import.</text>
</comment>
<feature type="domain" description="PBP" evidence="8">
    <location>
        <begin position="107"/>
        <end position="394"/>
    </location>
</feature>
<dbReference type="EMBL" id="CP027860">
    <property type="protein sequence ID" value="AVP98011.1"/>
    <property type="molecule type" value="Genomic_DNA"/>
</dbReference>
<proteinExistence type="inferred from homology"/>
<keyword evidence="5 7" id="KW-0813">Transport</keyword>
<dbReference type="InterPro" id="IPR050962">
    <property type="entry name" value="Phosphate-bind_PstS"/>
</dbReference>
<evidence type="ECO:0000256" key="2">
    <source>
        <dbReference type="ARBA" id="ARBA00008725"/>
    </source>
</evidence>
<dbReference type="InterPro" id="IPR005673">
    <property type="entry name" value="ABC_phos-bd_PstS"/>
</dbReference>
<evidence type="ECO:0000256" key="1">
    <source>
        <dbReference type="ARBA" id="ARBA00002841"/>
    </source>
</evidence>
<dbReference type="NCBIfam" id="TIGR00975">
    <property type="entry name" value="3a0107s03"/>
    <property type="match status" value="1"/>
</dbReference>